<comment type="caution">
    <text evidence="2">The sequence shown here is derived from an EMBL/GenBank/DDBJ whole genome shotgun (WGS) entry which is preliminary data.</text>
</comment>
<feature type="region of interest" description="Disordered" evidence="1">
    <location>
        <begin position="167"/>
        <end position="280"/>
    </location>
</feature>
<evidence type="ECO:0000313" key="2">
    <source>
        <dbReference type="EMBL" id="TGO29846.1"/>
    </source>
</evidence>
<organism evidence="2 3">
    <name type="scientific">Botrytis paeoniae</name>
    <dbReference type="NCBI Taxonomy" id="278948"/>
    <lineage>
        <taxon>Eukaryota</taxon>
        <taxon>Fungi</taxon>
        <taxon>Dikarya</taxon>
        <taxon>Ascomycota</taxon>
        <taxon>Pezizomycotina</taxon>
        <taxon>Leotiomycetes</taxon>
        <taxon>Helotiales</taxon>
        <taxon>Sclerotiniaceae</taxon>
        <taxon>Botrytis</taxon>
    </lineage>
</organism>
<feature type="compositionally biased region" description="Polar residues" evidence="1">
    <location>
        <begin position="207"/>
        <end position="229"/>
    </location>
</feature>
<accession>A0A4Z1FYQ3</accession>
<evidence type="ECO:0000256" key="1">
    <source>
        <dbReference type="SAM" id="MobiDB-lite"/>
    </source>
</evidence>
<dbReference type="EMBL" id="PQXI01000010">
    <property type="protein sequence ID" value="TGO29846.1"/>
    <property type="molecule type" value="Genomic_DNA"/>
</dbReference>
<protein>
    <submittedName>
        <fullName evidence="2">Uncharacterized protein</fullName>
    </submittedName>
</protein>
<dbReference type="Proteomes" id="UP000297910">
    <property type="component" value="Unassembled WGS sequence"/>
</dbReference>
<feature type="region of interest" description="Disordered" evidence="1">
    <location>
        <begin position="1"/>
        <end position="139"/>
    </location>
</feature>
<dbReference type="AlphaFoldDB" id="A0A4Z1FYQ3"/>
<proteinExistence type="predicted"/>
<feature type="compositionally biased region" description="Basic and acidic residues" evidence="1">
    <location>
        <begin position="94"/>
        <end position="106"/>
    </location>
</feature>
<feature type="compositionally biased region" description="Polar residues" evidence="1">
    <location>
        <begin position="263"/>
        <end position="280"/>
    </location>
</feature>
<gene>
    <name evidence="2" type="ORF">BPAE_0010g00300</name>
</gene>
<sequence>MPTPEEISKEKRDRANASQRERYAKRPEAIKARKEERKRATRELRINDPEAAEAKREKYNASQRARRQDLPKRAMDALYNAEYRNPPGNPELGTLRKEWIAKSRSESHRRKWGKEQAAVSESNDSPGLPTSEDYSADTRWFDDEEFSKLTLSPPHLSASPGVYESTELAASFPTNEGKSCLPATDSDLAPSRHENQYPAPNRYITAESGSRDNYASPTTDLYSASPKNKYQSRKTSRHSSAGSKSRHGHIPPATDSHPAPPVQSYNSALNTASYASGNPI</sequence>
<evidence type="ECO:0000313" key="3">
    <source>
        <dbReference type="Proteomes" id="UP000297910"/>
    </source>
</evidence>
<reference evidence="2 3" key="1">
    <citation type="submission" date="2017-12" db="EMBL/GenBank/DDBJ databases">
        <title>Comparative genomics of Botrytis spp.</title>
        <authorList>
            <person name="Valero-Jimenez C.A."/>
            <person name="Tapia P."/>
            <person name="Veloso J."/>
            <person name="Silva-Moreno E."/>
            <person name="Staats M."/>
            <person name="Valdes J.H."/>
            <person name="Van Kan J.A.L."/>
        </authorList>
    </citation>
    <scope>NUCLEOTIDE SEQUENCE [LARGE SCALE GENOMIC DNA]</scope>
    <source>
        <strain evidence="2 3">Bp0003</strain>
    </source>
</reference>
<name>A0A4Z1FYQ3_9HELO</name>
<feature type="compositionally biased region" description="Basic and acidic residues" evidence="1">
    <location>
        <begin position="1"/>
        <end position="59"/>
    </location>
</feature>
<feature type="compositionally biased region" description="Basic and acidic residues" evidence="1">
    <location>
        <begin position="66"/>
        <end position="75"/>
    </location>
</feature>
<keyword evidence="3" id="KW-1185">Reference proteome</keyword>